<reference evidence="1" key="1">
    <citation type="submission" date="2021-03" db="EMBL/GenBank/DDBJ databases">
        <authorList>
            <person name="Bekaert M."/>
        </authorList>
    </citation>
    <scope>NUCLEOTIDE SEQUENCE</scope>
</reference>
<accession>A0A8S3TPR4</accession>
<evidence type="ECO:0000313" key="2">
    <source>
        <dbReference type="Proteomes" id="UP000683360"/>
    </source>
</evidence>
<organism evidence="1 2">
    <name type="scientific">Mytilus edulis</name>
    <name type="common">Blue mussel</name>
    <dbReference type="NCBI Taxonomy" id="6550"/>
    <lineage>
        <taxon>Eukaryota</taxon>
        <taxon>Metazoa</taxon>
        <taxon>Spiralia</taxon>
        <taxon>Lophotrochozoa</taxon>
        <taxon>Mollusca</taxon>
        <taxon>Bivalvia</taxon>
        <taxon>Autobranchia</taxon>
        <taxon>Pteriomorphia</taxon>
        <taxon>Mytilida</taxon>
        <taxon>Mytiloidea</taxon>
        <taxon>Mytilidae</taxon>
        <taxon>Mytilinae</taxon>
        <taxon>Mytilus</taxon>
    </lineage>
</organism>
<evidence type="ECO:0000313" key="1">
    <source>
        <dbReference type="EMBL" id="CAG2233580.1"/>
    </source>
</evidence>
<dbReference type="Proteomes" id="UP000683360">
    <property type="component" value="Unassembled WGS sequence"/>
</dbReference>
<name>A0A8S3TPR4_MYTED</name>
<dbReference type="OrthoDB" id="6076570at2759"/>
<protein>
    <submittedName>
        <fullName evidence="1">Uncharacterized protein</fullName>
    </submittedName>
</protein>
<proteinExistence type="predicted"/>
<dbReference type="AlphaFoldDB" id="A0A8S3TPR4"/>
<comment type="caution">
    <text evidence="1">The sequence shown here is derived from an EMBL/GenBank/DDBJ whole genome shotgun (WGS) entry which is preliminary data.</text>
</comment>
<sequence length="190" mass="21522">MTLIPGVTMSKIDAARKHANLKKTGQMLNTPRIYRMRISQPQLMHFVEFISSPMYHQAVGYGSKTLQLSSGLEMTIPKVVRNIITSRLITCYTAYCKDQGYETFSRSTLYNILNCCVASLKKNLHGLDNITADGMKAVENITDVISRLQTFGLEEEKADKLRQMIYSANQHLKFEMKGHLSSESTCIDIF</sequence>
<dbReference type="EMBL" id="CAJPWZ010002211">
    <property type="protein sequence ID" value="CAG2233580.1"/>
    <property type="molecule type" value="Genomic_DNA"/>
</dbReference>
<keyword evidence="2" id="KW-1185">Reference proteome</keyword>
<gene>
    <name evidence="1" type="ORF">MEDL_46223</name>
</gene>